<accession>Z9JQ96</accession>
<comment type="similarity">
    <text evidence="1">Belongs to the ketopantoate reductase family.</text>
</comment>
<evidence type="ECO:0000313" key="6">
    <source>
        <dbReference type="EMBL" id="EWS80540.1"/>
    </source>
</evidence>
<dbReference type="GO" id="GO:0008677">
    <property type="term" value="F:2-dehydropantoate 2-reductase activity"/>
    <property type="evidence" value="ECO:0007669"/>
    <property type="project" value="TreeGrafter"/>
</dbReference>
<proteinExistence type="inferred from homology"/>
<dbReference type="InterPro" id="IPR013332">
    <property type="entry name" value="KPR_N"/>
</dbReference>
<protein>
    <submittedName>
        <fullName evidence="6">2-dehydropantoate 2-reductase</fullName>
    </submittedName>
</protein>
<dbReference type="EMBL" id="JDYK01000014">
    <property type="protein sequence ID" value="EWS80540.1"/>
    <property type="molecule type" value="Genomic_DNA"/>
</dbReference>
<gene>
    <name evidence="6" type="ORF">BF93_02705</name>
</gene>
<keyword evidence="7" id="KW-1185">Reference proteome</keyword>
<dbReference type="SUPFAM" id="SSF51735">
    <property type="entry name" value="NAD(P)-binding Rossmann-fold domains"/>
    <property type="match status" value="1"/>
</dbReference>
<dbReference type="Pfam" id="PF08546">
    <property type="entry name" value="ApbA_C"/>
    <property type="match status" value="1"/>
</dbReference>
<organism evidence="6 7">
    <name type="scientific">Brachybacterium phenoliresistens</name>
    <dbReference type="NCBI Taxonomy" id="396014"/>
    <lineage>
        <taxon>Bacteria</taxon>
        <taxon>Bacillati</taxon>
        <taxon>Actinomycetota</taxon>
        <taxon>Actinomycetes</taxon>
        <taxon>Micrococcales</taxon>
        <taxon>Dermabacteraceae</taxon>
        <taxon>Brachybacterium</taxon>
    </lineage>
</organism>
<dbReference type="Pfam" id="PF02558">
    <property type="entry name" value="ApbA"/>
    <property type="match status" value="1"/>
</dbReference>
<comment type="caution">
    <text evidence="6">The sequence shown here is derived from an EMBL/GenBank/DDBJ whole genome shotgun (WGS) entry which is preliminary data.</text>
</comment>
<dbReference type="PATRIC" id="fig|396014.3.peg.2572"/>
<keyword evidence="2" id="KW-0521">NADP</keyword>
<evidence type="ECO:0000259" key="5">
    <source>
        <dbReference type="Pfam" id="PF08546"/>
    </source>
</evidence>
<name>Z9JQ96_9MICO</name>
<dbReference type="SUPFAM" id="SSF48179">
    <property type="entry name" value="6-phosphogluconate dehydrogenase C-terminal domain-like"/>
    <property type="match status" value="1"/>
</dbReference>
<dbReference type="Gene3D" id="3.40.50.720">
    <property type="entry name" value="NAD(P)-binding Rossmann-like Domain"/>
    <property type="match status" value="1"/>
</dbReference>
<evidence type="ECO:0000313" key="7">
    <source>
        <dbReference type="Proteomes" id="UP000023067"/>
    </source>
</evidence>
<sequence>MIIGAGAIGGGIGALLARQGAAVVLVARGEHLARMRRTGMRLRTPEVDATVPVTAVAGPEEITLGEDDVLVLATKTQQAEAALAAWADAPVGERTAGQALPILTALNGAAAEERALRWFARVIGVCVWMPAVRLQPAEVIVRGAPVGGIFPAARYPAALTTDEDRSLIAGIAEDWAPAGLRVHPVEDVMPWKHRKLLGNLGNAVQALLGTGDGDVVRAAREEAAGIYEAAGIVLNPEAEEQAMRDLLQVRPVPGEPEEMGGSTWQSLARGTGDSEVDYLSGEIAALAHRNGRTAPVNAGLARLTRRAARTGARPGALSSAELRAQLGL</sequence>
<dbReference type="Gene3D" id="1.10.1040.10">
    <property type="entry name" value="N-(1-d-carboxylethyl)-l-norvaline Dehydrogenase, domain 2"/>
    <property type="match status" value="1"/>
</dbReference>
<dbReference type="AlphaFoldDB" id="Z9JQ96"/>
<dbReference type="InterPro" id="IPR008927">
    <property type="entry name" value="6-PGluconate_DH-like_C_sf"/>
</dbReference>
<dbReference type="Proteomes" id="UP000023067">
    <property type="component" value="Unassembled WGS sequence"/>
</dbReference>
<dbReference type="InterPro" id="IPR013328">
    <property type="entry name" value="6PGD_dom2"/>
</dbReference>
<dbReference type="PANTHER" id="PTHR43765:SF2">
    <property type="entry name" value="2-DEHYDROPANTOATE 2-REDUCTASE"/>
    <property type="match status" value="1"/>
</dbReference>
<evidence type="ECO:0000256" key="2">
    <source>
        <dbReference type="ARBA" id="ARBA00022857"/>
    </source>
</evidence>
<evidence type="ECO:0000259" key="4">
    <source>
        <dbReference type="Pfam" id="PF02558"/>
    </source>
</evidence>
<feature type="domain" description="Ketopantoate reductase C-terminal" evidence="5">
    <location>
        <begin position="187"/>
        <end position="305"/>
    </location>
</feature>
<dbReference type="PANTHER" id="PTHR43765">
    <property type="entry name" value="2-DEHYDROPANTOATE 2-REDUCTASE-RELATED"/>
    <property type="match status" value="1"/>
</dbReference>
<dbReference type="GO" id="GO:0005737">
    <property type="term" value="C:cytoplasm"/>
    <property type="evidence" value="ECO:0007669"/>
    <property type="project" value="TreeGrafter"/>
</dbReference>
<dbReference type="InterPro" id="IPR013752">
    <property type="entry name" value="KPA_reductase"/>
</dbReference>
<evidence type="ECO:0000256" key="1">
    <source>
        <dbReference type="ARBA" id="ARBA00007870"/>
    </source>
</evidence>
<dbReference type="GO" id="GO:0050661">
    <property type="term" value="F:NADP binding"/>
    <property type="evidence" value="ECO:0007669"/>
    <property type="project" value="TreeGrafter"/>
</dbReference>
<dbReference type="HOGENOM" id="CLU_031468_1_0_11"/>
<keyword evidence="3" id="KW-0560">Oxidoreductase</keyword>
<evidence type="ECO:0000256" key="3">
    <source>
        <dbReference type="ARBA" id="ARBA00023002"/>
    </source>
</evidence>
<dbReference type="STRING" id="396014.BF93_02705"/>
<dbReference type="eggNOG" id="COG1893">
    <property type="taxonomic scope" value="Bacteria"/>
</dbReference>
<dbReference type="InterPro" id="IPR050838">
    <property type="entry name" value="Ketopantoate_reductase"/>
</dbReference>
<feature type="domain" description="Ketopantoate reductase N-terminal" evidence="4">
    <location>
        <begin position="2"/>
        <end position="143"/>
    </location>
</feature>
<reference evidence="6 7" key="1">
    <citation type="submission" date="2014-02" db="EMBL/GenBank/DDBJ databases">
        <title>Genome sequence of Brachybacterium phenoliresistens strain W13A50.</title>
        <authorList>
            <person name="Wang X."/>
        </authorList>
    </citation>
    <scope>NUCLEOTIDE SEQUENCE [LARGE SCALE GENOMIC DNA]</scope>
    <source>
        <strain evidence="6 7">W13A50</strain>
    </source>
</reference>
<dbReference type="InterPro" id="IPR036291">
    <property type="entry name" value="NAD(P)-bd_dom_sf"/>
</dbReference>